<protein>
    <recommendedName>
        <fullName evidence="2">CWH43-like N-terminal domain-containing protein</fullName>
    </recommendedName>
</protein>
<evidence type="ECO:0000259" key="2">
    <source>
        <dbReference type="Pfam" id="PF10277"/>
    </source>
</evidence>
<feature type="domain" description="CWH43-like N-terminal" evidence="2">
    <location>
        <begin position="11"/>
        <end position="262"/>
    </location>
</feature>
<feature type="transmembrane region" description="Helical" evidence="1">
    <location>
        <begin position="63"/>
        <end position="85"/>
    </location>
</feature>
<proteinExistence type="predicted"/>
<dbReference type="OrthoDB" id="10032492at2759"/>
<gene>
    <name evidence="3" type="ORF">TRUGW13939_04692</name>
</gene>
<feature type="transmembrane region" description="Helical" evidence="1">
    <location>
        <begin position="150"/>
        <end position="171"/>
    </location>
</feature>
<keyword evidence="4" id="KW-1185">Reference proteome</keyword>
<keyword evidence="1" id="KW-0812">Transmembrane</keyword>
<organism evidence="3 4">
    <name type="scientific">Talaromyces rugulosus</name>
    <name type="common">Penicillium rugulosum</name>
    <dbReference type="NCBI Taxonomy" id="121627"/>
    <lineage>
        <taxon>Eukaryota</taxon>
        <taxon>Fungi</taxon>
        <taxon>Dikarya</taxon>
        <taxon>Ascomycota</taxon>
        <taxon>Pezizomycotina</taxon>
        <taxon>Eurotiomycetes</taxon>
        <taxon>Eurotiomycetidae</taxon>
        <taxon>Eurotiales</taxon>
        <taxon>Trichocomaceae</taxon>
        <taxon>Talaromyces</taxon>
        <taxon>Talaromyces sect. Islandici</taxon>
    </lineage>
</organism>
<dbReference type="RefSeq" id="XP_035343752.1">
    <property type="nucleotide sequence ID" value="XM_035487859.1"/>
</dbReference>
<evidence type="ECO:0000313" key="3">
    <source>
        <dbReference type="EMBL" id="QKX57574.1"/>
    </source>
</evidence>
<dbReference type="InterPro" id="IPR019402">
    <property type="entry name" value="CWH43_N"/>
</dbReference>
<keyword evidence="1" id="KW-1133">Transmembrane helix</keyword>
<reference evidence="4" key="1">
    <citation type="submission" date="2020-06" db="EMBL/GenBank/DDBJ databases">
        <title>A chromosome-scale genome assembly of Talaromyces rugulosus W13939.</title>
        <authorList>
            <person name="Wang B."/>
            <person name="Guo L."/>
            <person name="Ye K."/>
            <person name="Wang L."/>
        </authorList>
    </citation>
    <scope>NUCLEOTIDE SEQUENCE [LARGE SCALE GENOMIC DNA]</scope>
    <source>
        <strain evidence="4">W13939</strain>
    </source>
</reference>
<feature type="transmembrane region" description="Helical" evidence="1">
    <location>
        <begin position="213"/>
        <end position="231"/>
    </location>
</feature>
<sequence>MALTKLRQWAFVLPTITVSSWLAMLAALFSSWYTSGEPRYASEEDTQKIAFISDIGAQSLKPLFIICTSLSMATYIPSTTLYFLYMSPSSDAIRDSSSSSSTASWKSVHSIWTRIVLPLLSTLLSLIGATALILLTIFDTARYPSVHRSLLSASITTHVVGCGLLCGWSFVRIRQHRQITLSNHDDDDFVDKFSSTAVDLLPISKPSLAIKSIFVAAEFALVALFAIMTWWLKRFDIAAIMEWAVVLMFAGYMACLIGDLWGARVEIRVEQEVDMPIGVAI</sequence>
<accession>A0A7H8QU91</accession>
<feature type="transmembrane region" description="Helical" evidence="1">
    <location>
        <begin position="237"/>
        <end position="258"/>
    </location>
</feature>
<dbReference type="GeneID" id="55992192"/>
<dbReference type="EMBL" id="CP055899">
    <property type="protein sequence ID" value="QKX57574.1"/>
    <property type="molecule type" value="Genomic_DNA"/>
</dbReference>
<evidence type="ECO:0000256" key="1">
    <source>
        <dbReference type="SAM" id="Phobius"/>
    </source>
</evidence>
<keyword evidence="1" id="KW-0472">Membrane</keyword>
<name>A0A7H8QU91_TALRU</name>
<dbReference type="AlphaFoldDB" id="A0A7H8QU91"/>
<feature type="transmembrane region" description="Helical" evidence="1">
    <location>
        <begin position="12"/>
        <end position="33"/>
    </location>
</feature>
<dbReference type="KEGG" id="trg:TRUGW13939_04692"/>
<feature type="transmembrane region" description="Helical" evidence="1">
    <location>
        <begin position="115"/>
        <end position="138"/>
    </location>
</feature>
<dbReference type="Proteomes" id="UP000509510">
    <property type="component" value="Chromosome II"/>
</dbReference>
<dbReference type="Pfam" id="PF10277">
    <property type="entry name" value="Frag1"/>
    <property type="match status" value="1"/>
</dbReference>
<evidence type="ECO:0000313" key="4">
    <source>
        <dbReference type="Proteomes" id="UP000509510"/>
    </source>
</evidence>